<proteinExistence type="predicted"/>
<dbReference type="AlphaFoldDB" id="A0A5J5GYM1"/>
<feature type="domain" description="Peptidase C39-like" evidence="2">
    <location>
        <begin position="96"/>
        <end position="260"/>
    </location>
</feature>
<feature type="transmembrane region" description="Helical" evidence="1">
    <location>
        <begin position="28"/>
        <end position="48"/>
    </location>
</feature>
<keyword evidence="1" id="KW-1133">Transmembrane helix</keyword>
<reference evidence="3 4" key="1">
    <citation type="submission" date="2019-09" db="EMBL/GenBank/DDBJ databases">
        <title>Whole genome sequences of isolates from the Mars Exploration Rovers.</title>
        <authorList>
            <person name="Seuylemezian A."/>
            <person name="Vaishampayan P."/>
        </authorList>
    </citation>
    <scope>NUCLEOTIDE SEQUENCE [LARGE SCALE GENOMIC DNA]</scope>
    <source>
        <strain evidence="3 4">MER_TA_151</strain>
    </source>
</reference>
<organism evidence="3 4">
    <name type="scientific">Niallia endozanthoxylica</name>
    <dbReference type="NCBI Taxonomy" id="2036016"/>
    <lineage>
        <taxon>Bacteria</taxon>
        <taxon>Bacillati</taxon>
        <taxon>Bacillota</taxon>
        <taxon>Bacilli</taxon>
        <taxon>Bacillales</taxon>
        <taxon>Bacillaceae</taxon>
        <taxon>Niallia</taxon>
    </lineage>
</organism>
<dbReference type="CDD" id="cd02549">
    <property type="entry name" value="Peptidase_C39A"/>
    <property type="match status" value="1"/>
</dbReference>
<dbReference type="Gene3D" id="3.90.70.10">
    <property type="entry name" value="Cysteine proteinases"/>
    <property type="match status" value="1"/>
</dbReference>
<evidence type="ECO:0000313" key="3">
    <source>
        <dbReference type="EMBL" id="KAA9012693.1"/>
    </source>
</evidence>
<evidence type="ECO:0000313" key="4">
    <source>
        <dbReference type="Proteomes" id="UP000326671"/>
    </source>
</evidence>
<dbReference type="PIRSF" id="PIRSF032442">
    <property type="entry name" value="UCP032442"/>
    <property type="match status" value="1"/>
</dbReference>
<evidence type="ECO:0000256" key="1">
    <source>
        <dbReference type="SAM" id="Phobius"/>
    </source>
</evidence>
<dbReference type="EMBL" id="VYKL01000059">
    <property type="protein sequence ID" value="KAA9012693.1"/>
    <property type="molecule type" value="Genomic_DNA"/>
</dbReference>
<dbReference type="OrthoDB" id="1164310at2"/>
<dbReference type="PANTHER" id="PTHR37806">
    <property type="entry name" value="LMO0724 PROTEIN"/>
    <property type="match status" value="1"/>
</dbReference>
<evidence type="ECO:0000259" key="2">
    <source>
        <dbReference type="Pfam" id="PF13529"/>
    </source>
</evidence>
<dbReference type="RefSeq" id="WP_150442771.1">
    <property type="nucleotide sequence ID" value="NZ_VYKL01000059.1"/>
</dbReference>
<dbReference type="PANTHER" id="PTHR37806:SF1">
    <property type="entry name" value="PEPTIDASE C39-LIKE DOMAIN-CONTAINING PROTEIN"/>
    <property type="match status" value="1"/>
</dbReference>
<keyword evidence="4" id="KW-1185">Reference proteome</keyword>
<comment type="caution">
    <text evidence="3">The sequence shown here is derived from an EMBL/GenBank/DDBJ whole genome shotgun (WGS) entry which is preliminary data.</text>
</comment>
<keyword evidence="1" id="KW-0812">Transmembrane</keyword>
<keyword evidence="1" id="KW-0472">Membrane</keyword>
<dbReference type="Pfam" id="PF13529">
    <property type="entry name" value="Peptidase_C39_2"/>
    <property type="match status" value="1"/>
</dbReference>
<sequence length="290" mass="33149">MILLYLVIVVLSLLLIFLIAKLVDRKRLFTSFIMVSVIILVIAASFVLDSIKTRNVANAVEQMKYWFQSPIVKTNTLLQDTFDLSVIKMKDSVLIDAPVINQLPELPRGCEVTSLAMLLQYAGVEVDKMTLAERVKKEPSTYRKENNVIYFGHPNDGFVGDMYSYHNPGLGVYHKPIKELADQYLPGRMVDLTGSDFQELKIHLSDNRPVWVIINTTYSRLPDSRFQTWQTPSGPVNITYKEHSVLVTGYDAQYIYFNDPLTGKKNRKAPIMEFEDSWVQMGSQAITYLH</sequence>
<dbReference type="InterPro" id="IPR039564">
    <property type="entry name" value="Peptidase_C39-like"/>
</dbReference>
<dbReference type="SUPFAM" id="SSF54001">
    <property type="entry name" value="Cysteine proteinases"/>
    <property type="match status" value="1"/>
</dbReference>
<dbReference type="InterPro" id="IPR039563">
    <property type="entry name" value="Peptidase_C39_single_dom"/>
</dbReference>
<name>A0A5J5GYM1_9BACI</name>
<dbReference type="InterPro" id="IPR016997">
    <property type="entry name" value="UCP032442"/>
</dbReference>
<protein>
    <recommendedName>
        <fullName evidence="2">Peptidase C39-like domain-containing protein</fullName>
    </recommendedName>
</protein>
<gene>
    <name evidence="3" type="ORF">F4V44_25420</name>
</gene>
<accession>A0A5J5GYM1</accession>
<feature type="transmembrane region" description="Helical" evidence="1">
    <location>
        <begin position="6"/>
        <end position="23"/>
    </location>
</feature>
<dbReference type="Proteomes" id="UP000326671">
    <property type="component" value="Unassembled WGS sequence"/>
</dbReference>
<dbReference type="InterPro" id="IPR038765">
    <property type="entry name" value="Papain-like_cys_pep_sf"/>
</dbReference>